<sequence>MWKLESIKNSENSIYELITHTYLYFQLVVVRTYKNKSIEIVYYRERERESTNSLFNCDFVSISFHNVDE</sequence>
<comment type="caution">
    <text evidence="1">The sequence shown here is derived from an EMBL/GenBank/DDBJ whole genome shotgun (WGS) entry which is preliminary data.</text>
</comment>
<dbReference type="AlphaFoldDB" id="A0AAD8KQN3"/>
<reference evidence="1" key="1">
    <citation type="journal article" date="2023" name="bioRxiv">
        <title>Improved chromosome-level genome assembly for marigold (Tagetes erecta).</title>
        <authorList>
            <person name="Jiang F."/>
            <person name="Yuan L."/>
            <person name="Wang S."/>
            <person name="Wang H."/>
            <person name="Xu D."/>
            <person name="Wang A."/>
            <person name="Fan W."/>
        </authorList>
    </citation>
    <scope>NUCLEOTIDE SEQUENCE</scope>
    <source>
        <strain evidence="1">WSJ</strain>
        <tissue evidence="1">Leaf</tissue>
    </source>
</reference>
<evidence type="ECO:0000313" key="2">
    <source>
        <dbReference type="Proteomes" id="UP001229421"/>
    </source>
</evidence>
<proteinExistence type="predicted"/>
<gene>
    <name evidence="1" type="ORF">QVD17_21250</name>
</gene>
<name>A0AAD8KQN3_TARER</name>
<dbReference type="Proteomes" id="UP001229421">
    <property type="component" value="Unassembled WGS sequence"/>
</dbReference>
<accession>A0AAD8KQN3</accession>
<organism evidence="1 2">
    <name type="scientific">Tagetes erecta</name>
    <name type="common">African marigold</name>
    <dbReference type="NCBI Taxonomy" id="13708"/>
    <lineage>
        <taxon>Eukaryota</taxon>
        <taxon>Viridiplantae</taxon>
        <taxon>Streptophyta</taxon>
        <taxon>Embryophyta</taxon>
        <taxon>Tracheophyta</taxon>
        <taxon>Spermatophyta</taxon>
        <taxon>Magnoliopsida</taxon>
        <taxon>eudicotyledons</taxon>
        <taxon>Gunneridae</taxon>
        <taxon>Pentapetalae</taxon>
        <taxon>asterids</taxon>
        <taxon>campanulids</taxon>
        <taxon>Asterales</taxon>
        <taxon>Asteraceae</taxon>
        <taxon>Asteroideae</taxon>
        <taxon>Heliantheae alliance</taxon>
        <taxon>Tageteae</taxon>
        <taxon>Tagetes</taxon>
    </lineage>
</organism>
<dbReference type="EMBL" id="JAUHHV010000005">
    <property type="protein sequence ID" value="KAK1425888.1"/>
    <property type="molecule type" value="Genomic_DNA"/>
</dbReference>
<keyword evidence="2" id="KW-1185">Reference proteome</keyword>
<protein>
    <submittedName>
        <fullName evidence="1">Uncharacterized protein</fullName>
    </submittedName>
</protein>
<evidence type="ECO:0000313" key="1">
    <source>
        <dbReference type="EMBL" id="KAK1425888.1"/>
    </source>
</evidence>